<dbReference type="PANTHER" id="PTHR43115:SF4">
    <property type="entry name" value="DEHYDROGENASE_REDUCTASE SDR FAMILY MEMBER 11"/>
    <property type="match status" value="1"/>
</dbReference>
<evidence type="ECO:0000313" key="6">
    <source>
        <dbReference type="EMBL" id="SHI03888.1"/>
    </source>
</evidence>
<keyword evidence="2" id="KW-0560">Oxidoreductase</keyword>
<proteinExistence type="inferred from homology"/>
<keyword evidence="8" id="KW-1185">Reference proteome</keyword>
<reference evidence="7" key="1">
    <citation type="submission" date="2016-11" db="EMBL/GenBank/DDBJ databases">
        <authorList>
            <person name="Varghese N."/>
            <person name="Submissions S."/>
        </authorList>
    </citation>
    <scope>NUCLEOTIDE SEQUENCE [LARGE SCALE GENOMIC DNA]</scope>
    <source>
        <strain evidence="7">DSM 19859</strain>
    </source>
</reference>
<gene>
    <name evidence="5" type="ORF">DSM01_1044</name>
    <name evidence="6" type="ORF">SAMN04487999_1749</name>
</gene>
<evidence type="ECO:0000259" key="4">
    <source>
        <dbReference type="SMART" id="SM00822"/>
    </source>
</evidence>
<reference evidence="5 8" key="3">
    <citation type="submission" date="2018-07" db="EMBL/GenBank/DDBJ databases">
        <title>Leeuwenhoekiella genomics.</title>
        <authorList>
            <person name="Tahon G."/>
            <person name="Willems A."/>
        </authorList>
    </citation>
    <scope>NUCLEOTIDE SEQUENCE [LARGE SCALE GENOMIC DNA]</scope>
    <source>
        <strain evidence="5 8">LMG 24856</strain>
    </source>
</reference>
<evidence type="ECO:0000256" key="2">
    <source>
        <dbReference type="ARBA" id="ARBA00023002"/>
    </source>
</evidence>
<organism evidence="6 7">
    <name type="scientific">Leeuwenhoekiella palythoae</name>
    <dbReference type="NCBI Taxonomy" id="573501"/>
    <lineage>
        <taxon>Bacteria</taxon>
        <taxon>Pseudomonadati</taxon>
        <taxon>Bacteroidota</taxon>
        <taxon>Flavobacteriia</taxon>
        <taxon>Flavobacteriales</taxon>
        <taxon>Flavobacteriaceae</taxon>
        <taxon>Leeuwenhoekiella</taxon>
    </lineage>
</organism>
<dbReference type="STRING" id="573501.SAMN04487999_1749"/>
<evidence type="ECO:0000256" key="3">
    <source>
        <dbReference type="RuleBase" id="RU000363"/>
    </source>
</evidence>
<dbReference type="PROSITE" id="PS00061">
    <property type="entry name" value="ADH_SHORT"/>
    <property type="match status" value="1"/>
</dbReference>
<accession>A0A1M5XWH6</accession>
<feature type="domain" description="Ketoreductase" evidence="4">
    <location>
        <begin position="6"/>
        <end position="186"/>
    </location>
</feature>
<dbReference type="Gene3D" id="3.40.50.720">
    <property type="entry name" value="NAD(P)-binding Rossmann-like Domain"/>
    <property type="match status" value="1"/>
</dbReference>
<dbReference type="Pfam" id="PF00106">
    <property type="entry name" value="adh_short"/>
    <property type="match status" value="1"/>
</dbReference>
<reference evidence="6" key="2">
    <citation type="submission" date="2016-11" db="EMBL/GenBank/DDBJ databases">
        <authorList>
            <person name="Jaros S."/>
            <person name="Januszkiewicz K."/>
            <person name="Wedrychowicz H."/>
        </authorList>
    </citation>
    <scope>NUCLEOTIDE SEQUENCE [LARGE SCALE GENOMIC DNA]</scope>
    <source>
        <strain evidence="6">DSM 19859</strain>
    </source>
</reference>
<dbReference type="EMBL" id="FQXT01000003">
    <property type="protein sequence ID" value="SHI03888.1"/>
    <property type="molecule type" value="Genomic_DNA"/>
</dbReference>
<evidence type="ECO:0000313" key="5">
    <source>
        <dbReference type="EMBL" id="RXG30294.1"/>
    </source>
</evidence>
<dbReference type="PIRSF" id="PIRSF000126">
    <property type="entry name" value="11-beta-HSD1"/>
    <property type="match status" value="1"/>
</dbReference>
<dbReference type="Proteomes" id="UP000290037">
    <property type="component" value="Unassembled WGS sequence"/>
</dbReference>
<dbReference type="OrthoDB" id="9775296at2"/>
<evidence type="ECO:0000313" key="7">
    <source>
        <dbReference type="Proteomes" id="UP000184240"/>
    </source>
</evidence>
<dbReference type="GO" id="GO:0016616">
    <property type="term" value="F:oxidoreductase activity, acting on the CH-OH group of donors, NAD or NADP as acceptor"/>
    <property type="evidence" value="ECO:0007669"/>
    <property type="project" value="UniProtKB-ARBA"/>
</dbReference>
<dbReference type="InterPro" id="IPR020904">
    <property type="entry name" value="Sc_DH/Rdtase_CS"/>
</dbReference>
<evidence type="ECO:0000256" key="1">
    <source>
        <dbReference type="ARBA" id="ARBA00006484"/>
    </source>
</evidence>
<dbReference type="FunFam" id="3.40.50.720:FF:000047">
    <property type="entry name" value="NADP-dependent L-serine/L-allo-threonine dehydrogenase"/>
    <property type="match status" value="1"/>
</dbReference>
<dbReference type="PRINTS" id="PR00081">
    <property type="entry name" value="GDHRDH"/>
</dbReference>
<comment type="similarity">
    <text evidence="1 3">Belongs to the short-chain dehydrogenases/reductases (SDR) family.</text>
</comment>
<dbReference type="InterPro" id="IPR057326">
    <property type="entry name" value="KR_dom"/>
</dbReference>
<dbReference type="InterPro" id="IPR036291">
    <property type="entry name" value="NAD(P)-bd_dom_sf"/>
</dbReference>
<dbReference type="SMART" id="SM00822">
    <property type="entry name" value="PKS_KR"/>
    <property type="match status" value="1"/>
</dbReference>
<evidence type="ECO:0000313" key="8">
    <source>
        <dbReference type="Proteomes" id="UP000290037"/>
    </source>
</evidence>
<dbReference type="AlphaFoldDB" id="A0A1M5XWH6"/>
<dbReference type="Proteomes" id="UP000184240">
    <property type="component" value="Unassembled WGS sequence"/>
</dbReference>
<name>A0A1M5XWH6_9FLAO</name>
<dbReference type="EMBL" id="QOVN01000002">
    <property type="protein sequence ID" value="RXG30294.1"/>
    <property type="molecule type" value="Genomic_DNA"/>
</dbReference>
<protein>
    <recommendedName>
        <fullName evidence="4">Ketoreductase domain-containing protein</fullName>
    </recommendedName>
</protein>
<sequence>MSLENKNIIVTGASSGIGEATAKKLAAAGANVVITARRTERLNELKDEIEKDGGKALAITGDVTSKEDWKSIVEQTHNNFGKVDVLVNNAGLMPLSFVENLKTDEWDKMVDVNIKGVLNGVASVVPDMKETKAGHIINISSVAGRKIMPAGAVYCATKYAVRALSEGIRLEMGPKYNTKVTSIEPGFVATELTNTITDDDVKDMMSQFEDLTPLQASDIADSIYYALTQPEHSSVNEILIRPTNQDL</sequence>
<dbReference type="SUPFAM" id="SSF51735">
    <property type="entry name" value="NAD(P)-binding Rossmann-fold domains"/>
    <property type="match status" value="1"/>
</dbReference>
<dbReference type="PRINTS" id="PR00080">
    <property type="entry name" value="SDRFAMILY"/>
</dbReference>
<dbReference type="PANTHER" id="PTHR43115">
    <property type="entry name" value="DEHYDROGENASE/REDUCTASE SDR FAMILY MEMBER 11"/>
    <property type="match status" value="1"/>
</dbReference>
<dbReference type="RefSeq" id="WP_072982288.1">
    <property type="nucleotide sequence ID" value="NZ_FQXT01000003.1"/>
</dbReference>
<dbReference type="InterPro" id="IPR002347">
    <property type="entry name" value="SDR_fam"/>
</dbReference>